<name>A0A3Q0JBG3_DIACI</name>
<reference evidence="2" key="1">
    <citation type="submission" date="2025-08" db="UniProtKB">
        <authorList>
            <consortium name="RefSeq"/>
        </authorList>
    </citation>
    <scope>IDENTIFICATION</scope>
</reference>
<dbReference type="KEGG" id="dci:113470089"/>
<proteinExistence type="predicted"/>
<accession>A0A3Q0JBG3</accession>
<evidence type="ECO:0000313" key="2">
    <source>
        <dbReference type="RefSeq" id="XP_026684070.1"/>
    </source>
</evidence>
<dbReference type="Proteomes" id="UP000079169">
    <property type="component" value="Unplaced"/>
</dbReference>
<keyword evidence="1" id="KW-1185">Reference proteome</keyword>
<protein>
    <submittedName>
        <fullName evidence="2">Uncharacterized protein LOC113470089</fullName>
    </submittedName>
</protein>
<sequence length="128" mass="14581">MSTFVCLKEIVRARLNVFGVREASEKQYLINVRFKNCAKLISTKNTMLEDYLTRKTYDVRIANNSWAVLHKSNLPSPEQSEVSLASLITSVNILLLFVKDNAEMRRLIIDQHDKSIVAFFKASNTGTV</sequence>
<dbReference type="GeneID" id="113470089"/>
<dbReference type="RefSeq" id="XP_026684070.1">
    <property type="nucleotide sequence ID" value="XM_026828269.1"/>
</dbReference>
<dbReference type="PaxDb" id="121845-A0A3Q0JBG3"/>
<evidence type="ECO:0000313" key="1">
    <source>
        <dbReference type="Proteomes" id="UP000079169"/>
    </source>
</evidence>
<gene>
    <name evidence="2" type="primary">LOC113470089</name>
</gene>
<dbReference type="AlphaFoldDB" id="A0A3Q0JBG3"/>
<organism evidence="1 2">
    <name type="scientific">Diaphorina citri</name>
    <name type="common">Asian citrus psyllid</name>
    <dbReference type="NCBI Taxonomy" id="121845"/>
    <lineage>
        <taxon>Eukaryota</taxon>
        <taxon>Metazoa</taxon>
        <taxon>Ecdysozoa</taxon>
        <taxon>Arthropoda</taxon>
        <taxon>Hexapoda</taxon>
        <taxon>Insecta</taxon>
        <taxon>Pterygota</taxon>
        <taxon>Neoptera</taxon>
        <taxon>Paraneoptera</taxon>
        <taxon>Hemiptera</taxon>
        <taxon>Sternorrhyncha</taxon>
        <taxon>Psylloidea</taxon>
        <taxon>Psyllidae</taxon>
        <taxon>Diaphorininae</taxon>
        <taxon>Diaphorina</taxon>
    </lineage>
</organism>